<keyword evidence="8" id="KW-0472">Membrane</keyword>
<dbReference type="PROSITE" id="PS50893">
    <property type="entry name" value="ABC_TRANSPORTER_2"/>
    <property type="match status" value="1"/>
</dbReference>
<evidence type="ECO:0000256" key="6">
    <source>
        <dbReference type="ARBA" id="ARBA00022840"/>
    </source>
</evidence>
<dbReference type="InterPro" id="IPR003593">
    <property type="entry name" value="AAA+_ATPase"/>
</dbReference>
<dbReference type="InterPro" id="IPR017871">
    <property type="entry name" value="ABC_transporter-like_CS"/>
</dbReference>
<keyword evidence="11" id="KW-1185">Reference proteome</keyword>
<dbReference type="SMART" id="SM00382">
    <property type="entry name" value="AAA"/>
    <property type="match status" value="1"/>
</dbReference>
<comment type="similarity">
    <text evidence="2">Belongs to the ABC transporter superfamily.</text>
</comment>
<evidence type="ECO:0000256" key="8">
    <source>
        <dbReference type="ARBA" id="ARBA00023136"/>
    </source>
</evidence>
<evidence type="ECO:0000313" key="10">
    <source>
        <dbReference type="EMBL" id="QKG83285.1"/>
    </source>
</evidence>
<evidence type="ECO:0000313" key="11">
    <source>
        <dbReference type="Proteomes" id="UP000503088"/>
    </source>
</evidence>
<dbReference type="PROSITE" id="PS00211">
    <property type="entry name" value="ABC_TRANSPORTER_1"/>
    <property type="match status" value="1"/>
</dbReference>
<reference evidence="10 11" key="1">
    <citation type="submission" date="2020-01" db="EMBL/GenBank/DDBJ databases">
        <authorList>
            <person name="Gulvik C.A."/>
            <person name="Batra D.G."/>
        </authorList>
    </citation>
    <scope>NUCLEOTIDE SEQUENCE [LARGE SCALE GENOMIC DNA]</scope>
    <source>
        <strain evidence="10 11">W9323</strain>
    </source>
</reference>
<evidence type="ECO:0000256" key="5">
    <source>
        <dbReference type="ARBA" id="ARBA00022741"/>
    </source>
</evidence>
<keyword evidence="7" id="KW-1278">Translocase</keyword>
<dbReference type="InterPro" id="IPR027417">
    <property type="entry name" value="P-loop_NTPase"/>
</dbReference>
<name>A0A7D3Y321_9BACL</name>
<evidence type="ECO:0000256" key="4">
    <source>
        <dbReference type="ARBA" id="ARBA00022475"/>
    </source>
</evidence>
<dbReference type="GO" id="GO:0016887">
    <property type="term" value="F:ATP hydrolysis activity"/>
    <property type="evidence" value="ECO:0007669"/>
    <property type="project" value="InterPro"/>
</dbReference>
<protein>
    <submittedName>
        <fullName evidence="10">ABC transporter ATP-binding protein</fullName>
    </submittedName>
</protein>
<feature type="domain" description="ABC transporter" evidence="9">
    <location>
        <begin position="4"/>
        <end position="229"/>
    </location>
</feature>
<evidence type="ECO:0000256" key="2">
    <source>
        <dbReference type="ARBA" id="ARBA00005417"/>
    </source>
</evidence>
<dbReference type="Gene3D" id="3.40.50.300">
    <property type="entry name" value="P-loop containing nucleotide triphosphate hydrolases"/>
    <property type="match status" value="1"/>
</dbReference>
<evidence type="ECO:0000256" key="7">
    <source>
        <dbReference type="ARBA" id="ARBA00022967"/>
    </source>
</evidence>
<organism evidence="10 11">
    <name type="scientific">Kroppenstedtia pulmonis</name>
    <dbReference type="NCBI Taxonomy" id="1380685"/>
    <lineage>
        <taxon>Bacteria</taxon>
        <taxon>Bacillati</taxon>
        <taxon>Bacillota</taxon>
        <taxon>Bacilli</taxon>
        <taxon>Bacillales</taxon>
        <taxon>Thermoactinomycetaceae</taxon>
        <taxon>Kroppenstedtia</taxon>
    </lineage>
</organism>
<dbReference type="EMBL" id="CP048104">
    <property type="protein sequence ID" value="QKG83285.1"/>
    <property type="molecule type" value="Genomic_DNA"/>
</dbReference>
<evidence type="ECO:0000256" key="3">
    <source>
        <dbReference type="ARBA" id="ARBA00022448"/>
    </source>
</evidence>
<dbReference type="InterPro" id="IPR050763">
    <property type="entry name" value="ABC_transporter_ATP-binding"/>
</dbReference>
<dbReference type="KEGG" id="kpul:GXN76_01590"/>
<sequence>MSVIQVSHLVKRYSSTIAVNDLSFTVHQGEIFGILGPNGAGKTSTVECIGGLLRPDRGKVSLWGKDPCRDHKEVKQRLGIQLQQAMLPERLKVWEALDLYASFYNRAEDWHSLLDVLHLAHKRNDYFGSLSGGEKQRLFVALALVHDPELLLLDELTTGLDPEARRDIWSLIQNLTERGKTIVLTTHFMEEAEYLCDRIAFMQQGRLTALGTPEELLATFGQDHWLSFEMDPSVSIAIMEGIPGVQKVERQGRRIKLYGRGDRFVQDVLQTLTRHHLHFKGMETERPSLDDLFASMNQRMVVAKEGQEDEKSG</sequence>
<dbReference type="PANTHER" id="PTHR42711:SF5">
    <property type="entry name" value="ABC TRANSPORTER ATP-BINDING PROTEIN NATA"/>
    <property type="match status" value="1"/>
</dbReference>
<dbReference type="FunFam" id="3.40.50.300:FF:000589">
    <property type="entry name" value="ABC transporter, ATP-binding subunit"/>
    <property type="match status" value="1"/>
</dbReference>
<accession>A0A7D3Y321</accession>
<proteinExistence type="inferred from homology"/>
<dbReference type="GO" id="GO:0005886">
    <property type="term" value="C:plasma membrane"/>
    <property type="evidence" value="ECO:0007669"/>
    <property type="project" value="UniProtKB-SubCell"/>
</dbReference>
<evidence type="ECO:0000259" key="9">
    <source>
        <dbReference type="PROSITE" id="PS50893"/>
    </source>
</evidence>
<dbReference type="RefSeq" id="WP_173219739.1">
    <property type="nucleotide sequence ID" value="NZ_CP048104.1"/>
</dbReference>
<comment type="subcellular location">
    <subcellularLocation>
        <location evidence="1">Cell membrane</location>
    </subcellularLocation>
</comment>
<evidence type="ECO:0000256" key="1">
    <source>
        <dbReference type="ARBA" id="ARBA00004236"/>
    </source>
</evidence>
<dbReference type="PANTHER" id="PTHR42711">
    <property type="entry name" value="ABC TRANSPORTER ATP-BINDING PROTEIN"/>
    <property type="match status" value="1"/>
</dbReference>
<dbReference type="GO" id="GO:0005524">
    <property type="term" value="F:ATP binding"/>
    <property type="evidence" value="ECO:0007669"/>
    <property type="project" value="UniProtKB-KW"/>
</dbReference>
<keyword evidence="3" id="KW-0813">Transport</keyword>
<keyword evidence="4" id="KW-1003">Cell membrane</keyword>
<gene>
    <name evidence="10" type="ORF">GXN76_01590</name>
</gene>
<dbReference type="InterPro" id="IPR003439">
    <property type="entry name" value="ABC_transporter-like_ATP-bd"/>
</dbReference>
<keyword evidence="6 10" id="KW-0067">ATP-binding</keyword>
<keyword evidence="5" id="KW-0547">Nucleotide-binding</keyword>
<dbReference type="AlphaFoldDB" id="A0A7D3Y321"/>
<dbReference type="Proteomes" id="UP000503088">
    <property type="component" value="Chromosome"/>
</dbReference>
<dbReference type="SUPFAM" id="SSF52540">
    <property type="entry name" value="P-loop containing nucleoside triphosphate hydrolases"/>
    <property type="match status" value="1"/>
</dbReference>
<dbReference type="Pfam" id="PF00005">
    <property type="entry name" value="ABC_tran"/>
    <property type="match status" value="1"/>
</dbReference>